<keyword evidence="1" id="KW-1133">Transmembrane helix</keyword>
<sequence>MMSLTSLYQYVLILQCIILFWNVHRETNRQSQWVKSAFILTSLLYLRFSPDTAFDIGLLLLSPGISSLLVLALMVEQKNSRNPRQEKTIHYLKSICILYLLLMCSSILFTFFDITTST</sequence>
<reference evidence="2" key="1">
    <citation type="journal article" date="2015" name="MBio">
        <title>Eco-Evolutionary Dynamics of Episomes among Ecologically Cohesive Bacterial Populations.</title>
        <authorList>
            <person name="Xue H."/>
            <person name="Cordero O.X."/>
            <person name="Camas F.M."/>
            <person name="Trimble W."/>
            <person name="Meyer F."/>
            <person name="Guglielmini J."/>
            <person name="Rocha E.P."/>
            <person name="Polz M.F."/>
        </authorList>
    </citation>
    <scope>NUCLEOTIDE SEQUENCE</scope>
    <source>
        <strain evidence="2">FF_110</strain>
    </source>
</reference>
<feature type="transmembrane region" description="Helical" evidence="1">
    <location>
        <begin position="96"/>
        <end position="114"/>
    </location>
</feature>
<protein>
    <submittedName>
        <fullName evidence="2">Uncharacterized protein</fullName>
    </submittedName>
</protein>
<feature type="transmembrane region" description="Helical" evidence="1">
    <location>
        <begin position="56"/>
        <end position="75"/>
    </location>
</feature>
<evidence type="ECO:0000256" key="1">
    <source>
        <dbReference type="SAM" id="Phobius"/>
    </source>
</evidence>
<proteinExistence type="predicted"/>
<dbReference type="EMBL" id="KP795448">
    <property type="protein sequence ID" value="AKN35719.1"/>
    <property type="molecule type" value="Genomic_DNA"/>
</dbReference>
<accession>A0A0H3ZP88</accession>
<evidence type="ECO:0000313" key="2">
    <source>
        <dbReference type="EMBL" id="AKN35719.1"/>
    </source>
</evidence>
<keyword evidence="1" id="KW-0472">Membrane</keyword>
<dbReference type="AlphaFoldDB" id="A0A0H3ZP88"/>
<organism evidence="2">
    <name type="scientific">Vibrio genomosp. F6</name>
    <dbReference type="NCBI Taxonomy" id="723172"/>
    <lineage>
        <taxon>Bacteria</taxon>
        <taxon>Pseudomonadati</taxon>
        <taxon>Pseudomonadota</taxon>
        <taxon>Gammaproteobacteria</taxon>
        <taxon>Vibrionales</taxon>
        <taxon>Vibrionaceae</taxon>
        <taxon>Vibrio</taxon>
    </lineage>
</organism>
<keyword evidence="1" id="KW-0812">Transmembrane</keyword>
<feature type="transmembrane region" description="Helical" evidence="1">
    <location>
        <begin position="6"/>
        <end position="24"/>
    </location>
</feature>
<name>A0A0H3ZP88_9VIBR</name>